<gene>
    <name evidence="2" type="ORF">GBZ86_10225</name>
</gene>
<keyword evidence="3" id="KW-1185">Reference proteome</keyword>
<sequence>MKRKILASILVLGLSCNLLSCMPVKKDANNTLDFSENEMLDIKCNTNENFDKAIEQKLIKLLTENAKKYFGVDIDESNMSYSIGKKVGFNSFEVIPKIDDLEDIYIVGHAKGQPSKSQVVDISMEYDILKKKVEEMKISLNKPYDKNANLSKDEAIRIGEKFIKDKQLVPEGVNLTVDKFVVLNGYTFLEFKYIVNNDDEDIELVIDNTNKMVIMFDID</sequence>
<organism evidence="2 3">
    <name type="scientific">Clostridium tarantellae</name>
    <dbReference type="NCBI Taxonomy" id="39493"/>
    <lineage>
        <taxon>Bacteria</taxon>
        <taxon>Bacillati</taxon>
        <taxon>Bacillota</taxon>
        <taxon>Clostridia</taxon>
        <taxon>Eubacteriales</taxon>
        <taxon>Clostridiaceae</taxon>
        <taxon>Clostridium</taxon>
    </lineage>
</organism>
<evidence type="ECO:0000313" key="2">
    <source>
        <dbReference type="EMBL" id="MPQ44137.1"/>
    </source>
</evidence>
<comment type="caution">
    <text evidence="2">The sequence shown here is derived from an EMBL/GenBank/DDBJ whole genome shotgun (WGS) entry which is preliminary data.</text>
</comment>
<accession>A0A6I1MPS5</accession>
<feature type="chain" id="PRO_5039181258" description="Lipoprotein" evidence="1">
    <location>
        <begin position="21"/>
        <end position="219"/>
    </location>
</feature>
<name>A0A6I1MPS5_9CLOT</name>
<evidence type="ECO:0000256" key="1">
    <source>
        <dbReference type="SAM" id="SignalP"/>
    </source>
</evidence>
<protein>
    <recommendedName>
        <fullName evidence="4">Lipoprotein</fullName>
    </recommendedName>
</protein>
<dbReference type="AlphaFoldDB" id="A0A6I1MPS5"/>
<proteinExistence type="predicted"/>
<keyword evidence="1" id="KW-0732">Signal</keyword>
<reference evidence="2 3" key="1">
    <citation type="submission" date="2019-10" db="EMBL/GenBank/DDBJ databases">
        <title>The Genome Sequence of Clostridium tarantellae Isolated from Fish Brain.</title>
        <authorList>
            <person name="Bano L."/>
            <person name="Kiel M."/>
            <person name="Sales G."/>
            <person name="Doxey A.C."/>
            <person name="Mansfield M.J."/>
            <person name="Schiavone M."/>
            <person name="Rossetto O."/>
            <person name="Pirazzini M."/>
            <person name="Dobrindt U."/>
            <person name="Montecucco C."/>
        </authorList>
    </citation>
    <scope>NUCLEOTIDE SEQUENCE [LARGE SCALE GENOMIC DNA]</scope>
    <source>
        <strain evidence="2 3">DSM 3997</strain>
    </source>
</reference>
<feature type="signal peptide" evidence="1">
    <location>
        <begin position="1"/>
        <end position="20"/>
    </location>
</feature>
<dbReference type="RefSeq" id="WP_152890348.1">
    <property type="nucleotide sequence ID" value="NZ_WHJC01000158.1"/>
</dbReference>
<evidence type="ECO:0000313" key="3">
    <source>
        <dbReference type="Proteomes" id="UP000430345"/>
    </source>
</evidence>
<dbReference type="Proteomes" id="UP000430345">
    <property type="component" value="Unassembled WGS sequence"/>
</dbReference>
<dbReference type="EMBL" id="WHJC01000158">
    <property type="protein sequence ID" value="MPQ44137.1"/>
    <property type="molecule type" value="Genomic_DNA"/>
</dbReference>
<evidence type="ECO:0008006" key="4">
    <source>
        <dbReference type="Google" id="ProtNLM"/>
    </source>
</evidence>
<dbReference type="PROSITE" id="PS51257">
    <property type="entry name" value="PROKAR_LIPOPROTEIN"/>
    <property type="match status" value="1"/>
</dbReference>